<dbReference type="InterPro" id="IPR004090">
    <property type="entry name" value="Chemotax_Me-accpt_rcpt"/>
</dbReference>
<keyword evidence="2 4" id="KW-0807">Transducer</keyword>
<dbReference type="GO" id="GO:0004888">
    <property type="term" value="F:transmembrane signaling receptor activity"/>
    <property type="evidence" value="ECO:0007669"/>
    <property type="project" value="InterPro"/>
</dbReference>
<dbReference type="AlphaFoldDB" id="A0A809SBA8"/>
<feature type="transmembrane region" description="Helical" evidence="5">
    <location>
        <begin position="38"/>
        <end position="59"/>
    </location>
</feature>
<dbReference type="PROSITE" id="PS50885">
    <property type="entry name" value="HAMP"/>
    <property type="match status" value="1"/>
</dbReference>
<keyword evidence="5" id="KW-0472">Membrane</keyword>
<comment type="subcellular location">
    <subcellularLocation>
        <location evidence="1">Membrane</location>
    </subcellularLocation>
</comment>
<proteinExistence type="inferred from homology"/>
<feature type="transmembrane region" description="Helical" evidence="5">
    <location>
        <begin position="12"/>
        <end position="32"/>
    </location>
</feature>
<dbReference type="InterPro" id="IPR003660">
    <property type="entry name" value="HAMP_dom"/>
</dbReference>
<dbReference type="Pfam" id="PF00015">
    <property type="entry name" value="MCPsignal"/>
    <property type="match status" value="1"/>
</dbReference>
<dbReference type="GO" id="GO:0016020">
    <property type="term" value="C:membrane"/>
    <property type="evidence" value="ECO:0007669"/>
    <property type="project" value="UniProtKB-SubCell"/>
</dbReference>
<organism evidence="8 9">
    <name type="scientific">Candidatus Desulfobacillus denitrificans</name>
    <dbReference type="NCBI Taxonomy" id="2608985"/>
    <lineage>
        <taxon>Bacteria</taxon>
        <taxon>Pseudomonadati</taxon>
        <taxon>Pseudomonadota</taxon>
        <taxon>Betaproteobacteria</taxon>
        <taxon>Candidatus Desulfobacillus</taxon>
    </lineage>
</organism>
<dbReference type="GO" id="GO:0007165">
    <property type="term" value="P:signal transduction"/>
    <property type="evidence" value="ECO:0007669"/>
    <property type="project" value="UniProtKB-KW"/>
</dbReference>
<keyword evidence="5" id="KW-1133">Transmembrane helix</keyword>
<evidence type="ECO:0000313" key="9">
    <source>
        <dbReference type="Proteomes" id="UP000662914"/>
    </source>
</evidence>
<dbReference type="Proteomes" id="UP000662914">
    <property type="component" value="Chromosome"/>
</dbReference>
<dbReference type="CDD" id="cd11386">
    <property type="entry name" value="MCP_signal"/>
    <property type="match status" value="1"/>
</dbReference>
<dbReference type="Gene3D" id="1.10.287.950">
    <property type="entry name" value="Methyl-accepting chemotaxis protein"/>
    <property type="match status" value="1"/>
</dbReference>
<dbReference type="PANTHER" id="PTHR32089:SF112">
    <property type="entry name" value="LYSOZYME-LIKE PROTEIN-RELATED"/>
    <property type="match status" value="1"/>
</dbReference>
<dbReference type="KEGG" id="ddz:DSYM_21530"/>
<evidence type="ECO:0000259" key="7">
    <source>
        <dbReference type="PROSITE" id="PS50885"/>
    </source>
</evidence>
<dbReference type="PROSITE" id="PS50111">
    <property type="entry name" value="CHEMOTAXIS_TRANSDUC_2"/>
    <property type="match status" value="1"/>
</dbReference>
<evidence type="ECO:0000256" key="3">
    <source>
        <dbReference type="ARBA" id="ARBA00029447"/>
    </source>
</evidence>
<protein>
    <submittedName>
        <fullName evidence="8">Chemotaxis protein</fullName>
    </submittedName>
</protein>
<dbReference type="EMBL" id="AP021857">
    <property type="protein sequence ID" value="BBO21454.1"/>
    <property type="molecule type" value="Genomic_DNA"/>
</dbReference>
<dbReference type="SUPFAM" id="SSF58104">
    <property type="entry name" value="Methyl-accepting chemotaxis protein (MCP) signaling domain"/>
    <property type="match status" value="1"/>
</dbReference>
<feature type="domain" description="Methyl-accepting transducer" evidence="6">
    <location>
        <begin position="119"/>
        <end position="355"/>
    </location>
</feature>
<gene>
    <name evidence="8" type="ORF">DSYM_21530</name>
</gene>
<sequence length="568" mass="60714">MNHTGTTARIMTGFILLGLIVAGAGMLAGHWLGAGLTAGLAVFHVAAGAAVGLLPFLVLKSSLLDPLSDLRRTIQATRSDGDLSRRAPLAGSAATVETAKAFNDLMESFQGIIGKVCFNSSQVAEAAETLIKDAQHVAGGSGRQRSAAEATLHAMEEMNLGINQVAENAEMTAANAQSARELSKQGAEIVGRASGEIERIARSVEQSAQVVAALGERSQAISGIVRVIHDIADQTNLLALNAAIEAARAGEQGRGFAVVADEVRKLAERTTAATKEIGDMIGAIQGETQTAIQSIRQGSEQARSGAELARQAAESLQRINAGAQETMEKVEAIASAIQQQSANGQNITGHVQDILRMVQDNNATADRTLAEAGQLDTLALNLKEVGTVFKLGERGQQAMAIHGRMPAVVQQAAKDIARVLEEAVKSGQIRLEDLFDTNYVPIPNTKPQKFTTKFDALTDRLFPPVQEPILDAHKEVAYAGAVDTGGYFPTHNKRYSQPLTGDEKVDFVNNRTKRIFGDPVGKRCGSHEQPFLLQTYRRDTGEIMHDLSAPIYVQGRHWGGFRVGYRTE</sequence>
<evidence type="ECO:0000313" key="8">
    <source>
        <dbReference type="EMBL" id="BBO21454.1"/>
    </source>
</evidence>
<feature type="domain" description="HAMP" evidence="7">
    <location>
        <begin position="61"/>
        <end position="114"/>
    </location>
</feature>
<evidence type="ECO:0000256" key="5">
    <source>
        <dbReference type="SAM" id="Phobius"/>
    </source>
</evidence>
<reference evidence="8" key="1">
    <citation type="journal article" name="DNA Res.">
        <title>The physiological potential of anammox bacteria as revealed by their core genome structure.</title>
        <authorList>
            <person name="Okubo T."/>
            <person name="Toyoda A."/>
            <person name="Fukuhara K."/>
            <person name="Uchiyama I."/>
            <person name="Harigaya Y."/>
            <person name="Kuroiwa M."/>
            <person name="Suzuki T."/>
            <person name="Murakami Y."/>
            <person name="Suwa Y."/>
            <person name="Takami H."/>
        </authorList>
    </citation>
    <scope>NUCLEOTIDE SEQUENCE</scope>
    <source>
        <strain evidence="8">317325-3</strain>
    </source>
</reference>
<evidence type="ECO:0000259" key="6">
    <source>
        <dbReference type="PROSITE" id="PS50111"/>
    </source>
</evidence>
<name>A0A809SBA8_9PROT</name>
<comment type="similarity">
    <text evidence="3">Belongs to the methyl-accepting chemotaxis (MCP) protein family.</text>
</comment>
<keyword evidence="5" id="KW-0812">Transmembrane</keyword>
<dbReference type="PANTHER" id="PTHR32089">
    <property type="entry name" value="METHYL-ACCEPTING CHEMOTAXIS PROTEIN MCPB"/>
    <property type="match status" value="1"/>
</dbReference>
<dbReference type="PRINTS" id="PR00260">
    <property type="entry name" value="CHEMTRNSDUCR"/>
</dbReference>
<dbReference type="SMART" id="SM00283">
    <property type="entry name" value="MA"/>
    <property type="match status" value="1"/>
</dbReference>
<accession>A0A809SBA8</accession>
<dbReference type="FunFam" id="1.10.287.950:FF:000001">
    <property type="entry name" value="Methyl-accepting chemotaxis sensory transducer"/>
    <property type="match status" value="1"/>
</dbReference>
<dbReference type="InterPro" id="IPR004089">
    <property type="entry name" value="MCPsignal_dom"/>
</dbReference>
<dbReference type="GO" id="GO:0006935">
    <property type="term" value="P:chemotaxis"/>
    <property type="evidence" value="ECO:0007669"/>
    <property type="project" value="InterPro"/>
</dbReference>
<evidence type="ECO:0000256" key="4">
    <source>
        <dbReference type="PROSITE-ProRule" id="PRU00284"/>
    </source>
</evidence>
<evidence type="ECO:0000256" key="1">
    <source>
        <dbReference type="ARBA" id="ARBA00004370"/>
    </source>
</evidence>
<evidence type="ECO:0000256" key="2">
    <source>
        <dbReference type="ARBA" id="ARBA00023224"/>
    </source>
</evidence>